<feature type="transmembrane region" description="Helical" evidence="10">
    <location>
        <begin position="1911"/>
        <end position="1934"/>
    </location>
</feature>
<dbReference type="InterPro" id="IPR055096">
    <property type="entry name" value="Ig_NUP210_1st"/>
</dbReference>
<evidence type="ECO:0000256" key="2">
    <source>
        <dbReference type="ARBA" id="ARBA00007313"/>
    </source>
</evidence>
<name>G1KMY0_ANOCA</name>
<dbReference type="InterPro" id="IPR003343">
    <property type="entry name" value="Big_2"/>
</dbReference>
<evidence type="ECO:0000256" key="5">
    <source>
        <dbReference type="ARBA" id="ARBA00022989"/>
    </source>
</evidence>
<evidence type="ECO:0000256" key="1">
    <source>
        <dbReference type="ARBA" id="ARBA00004590"/>
    </source>
</evidence>
<dbReference type="Pfam" id="PF22957">
    <property type="entry name" value="NUP210_Ig"/>
    <property type="match status" value="1"/>
</dbReference>
<dbReference type="GO" id="GO:0005643">
    <property type="term" value="C:nuclear pore"/>
    <property type="evidence" value="ECO:0000318"/>
    <property type="project" value="GO_Central"/>
</dbReference>
<dbReference type="InParanoid" id="G1KMY0"/>
<dbReference type="Pfam" id="PF22967">
    <property type="entry name" value="Ig_NUP210_1st"/>
    <property type="match status" value="1"/>
</dbReference>
<dbReference type="Pfam" id="PF24902">
    <property type="entry name" value="Ig_NUP210_9th"/>
    <property type="match status" value="1"/>
</dbReference>
<dbReference type="HOGENOM" id="CLU_001205_1_1_1"/>
<feature type="region of interest" description="Disordered" evidence="9">
    <location>
        <begin position="1950"/>
        <end position="1977"/>
    </location>
</feature>
<sequence>MTAQVVLNCINPTVCGCVFGGAFQGQGGPKAGACVRALCPCEARLGTCCCRSSLCACSRPGCFPASKALFLGDVPRIGARGGRFRHWFGGRASVTGSGGFGAATGEPSSMAPPFRLPLLFLLLQPWAAAPSKLNIPKVLLPFARSTKVNFTLEASEGCYRWTSTRPEVASIEAIEKDDRQCSQKAIVQAKSSQVSRLTSIILAEDILTGQVLRCDAIVDIIHEIHIVSTTKELYLEDSPLQLKIQALDSEGNTFSTLAGVAFEWMVMKGPEMNEFSDSHNALRILKFSESTYIPPSYILEMEKVARQGDIVLVSGMKTGSSKLKARIQEPVYRNVPAAEVRLFILENIILNPSYDVYLLVGMSVRYKVEKIRRGKMTELMMPSDHYELQLQNNTFSPDGNPAWPVAKLDQATSTVTALQRGQSNIVLSHKSISMQGASKLPNGTIYVVHPAYLGFLIHPGDSWVLETERLYEISIEVYDKSGNKVYLSDNLRIDVHFSKEYFKVFQSSLNGSYHYVKVIKEGHTIITATLISIVDQDGGVHTLPVPVQNEQEVDIYVPISLLPSILTFPWQPNAGAYQYTIKAYGGSGNFTWSTSDPSIATVTVKGVMTTGNEIGVSTIRAIDVQNPLHYGKMKVYVTEPSGMEFTPCQVEAHVGETLELPLRINGLMNEETSQMVTLSDCSHFDLVVDVENHGVFSQLEGRLKPTPEFCSGVKVKAEGQGYTQLVVSYTHGHVHLSASITIASYLPLKTIDPVASALVTLGSSKDILFEGGPRPWVQEPSKFFRQVSAESPENTGLSLVGPAIPRSPFQHWVRASCRALGEQIISLTIGNKRTVTNPFPAVESVVVKLICATPSRFTLSPIYTNPELGLSCPFLHQNKQGVPVSNYRNPVLELEVYDQQGHKFDNFTSLNIVWESTKYSLASIEDSMMLEMTLKDHGSSEKKMQGLQTVLVHHKSGTTTISATAVGYEHFHLIANEVNKPYEPLTPVSATIELILVEDVKVSPKEVTIYNHQDIKAELLIMEGSGYFSVNTSIVNIVKVAYEEARAAVVVHPLYPGSVSVMIHDLCLASTTVAKAEVYISDIHEVHLGVVDKVEIGKKVKAFVRVLDTSKKYFPAKYFTFMDLNLHAASQIVSLKPLSEVSDEYTAAFLVHGVAIGQTSLTAIITDKYGEKISSSLQQIEVFPPFRLIPRKVTLLIGAVIQITSAGGPQPQSNIIFSISDTTIASVNNSGIISGISVGNSTVTGMVQATNAETGQAVIVSQDKVEVKVIQLEAVRIYAPITRMKTGTQMPVYVMGITSNQTPFSFGSAVPGLTFHWSVTKRDILDVKSRFSEASVQLSIQNNFSVDVYGRAKGRTRLKVVVKTLDPLAGQFYHMTRELSDEIQIQVFENLIILGVEVGQILMSPNSFFKVQTNRDGAAFLSYRVLNGQNTVPVVQVDESGLLKSRSLIGLSTLEVISQEPFGINQTLIVAVKVAPVSYLRISMNPVFHTHNYEALMALPLGMTFTLMVHFHDSFGDTFHSQSSVLGFAVNRDDFVQVGKGASNNTLTARTMNVGLTLLKVWDAEHSSMADYVPLPVHYAIYPDLKDIIIGDIICLTSSLVNQEGLSGIWSSSLNNILQIDPKTGVAVARNFGTVTIYYEIPGLLKTYREVSISVPERIVATQASGIKTNLQDTSSSKVFIKIGQRSKNMKGECSPAQTEVIEEMKPQSIISCQVNFNNDIFDLPASEVFTAEPGFDIASGHYTCSIMVQRLSDKQLKQLSMSKTAIIVSASFQDNHSSMEQIGAEVPFNPGFFANQTEIILSNQHTSSDVKIFGAIEVLENLEVKAGSPVVIAFEKDKSYGLPSYVTYTVALSDPRLTSRGPLSTMLIISSTIIDQSITIPVTIIHVSDRTPSVRHGPGLLQHFLDSYQAMFFTCFALLAGMAVMIIVHYAVFSPKEQQVHPAFIPRTSPQHRQHAGFSHTSSSSNSPTSSSNENVSFTRLWSPGYASH</sequence>
<evidence type="ECO:0000256" key="9">
    <source>
        <dbReference type="SAM" id="MobiDB-lite"/>
    </source>
</evidence>
<keyword evidence="4" id="KW-0732">Signal</keyword>
<dbReference type="Pfam" id="PF22963">
    <property type="entry name" value="Ig_NUP210_3rd"/>
    <property type="match status" value="1"/>
</dbReference>
<dbReference type="GeneTree" id="ENSGT00390000009491"/>
<protein>
    <recommendedName>
        <fullName evidence="11">BIG2 domain-containing protein</fullName>
    </recommendedName>
</protein>
<keyword evidence="3 10" id="KW-0812">Transmembrane</keyword>
<dbReference type="Bgee" id="ENSACAG00000012756">
    <property type="expression patterns" value="Expressed in adrenal gland and 12 other cell types or tissues"/>
</dbReference>
<evidence type="ECO:0000256" key="10">
    <source>
        <dbReference type="SAM" id="Phobius"/>
    </source>
</evidence>
<dbReference type="FunFam" id="2.60.40.1080:FF:000007">
    <property type="entry name" value="Nuclear Pore complex Protein"/>
    <property type="match status" value="1"/>
</dbReference>
<dbReference type="Pfam" id="PF26183">
    <property type="entry name" value="Ig_NUP210_14th"/>
    <property type="match status" value="1"/>
</dbReference>
<keyword evidence="7" id="KW-0325">Glycoprotein</keyword>
<dbReference type="InterPro" id="IPR055098">
    <property type="entry name" value="Ig_NUP210_3rd"/>
</dbReference>
<evidence type="ECO:0000313" key="13">
    <source>
        <dbReference type="Proteomes" id="UP000001646"/>
    </source>
</evidence>
<dbReference type="Pfam" id="PF22962">
    <property type="entry name" value="Ig_NUP210_7th"/>
    <property type="match status" value="1"/>
</dbReference>
<dbReference type="SMART" id="SM00635">
    <property type="entry name" value="BID_2"/>
    <property type="match status" value="2"/>
</dbReference>
<dbReference type="PANTHER" id="PTHR23019">
    <property type="entry name" value="NUCLEAR PORE MEMBRANE GLYCOPROTEIN GP210-RELATED"/>
    <property type="match status" value="1"/>
</dbReference>
<reference evidence="12 13" key="1">
    <citation type="submission" date="2009-12" db="EMBL/GenBank/DDBJ databases">
        <title>The Genome Sequence of Anolis carolinensis (Green Anole Lizard).</title>
        <authorList>
            <consortium name="The Genome Sequencing Platform"/>
            <person name="Di Palma F."/>
            <person name="Alfoldi J."/>
            <person name="Heiman D."/>
            <person name="Young S."/>
            <person name="Grabherr M."/>
            <person name="Johnson J."/>
            <person name="Lander E.S."/>
            <person name="Lindblad-Toh K."/>
        </authorList>
    </citation>
    <scope>NUCLEOTIDE SEQUENCE [LARGE SCALE GENOMIC DNA]</scope>
    <source>
        <strain evidence="12 13">JBL SC #1</strain>
    </source>
</reference>
<keyword evidence="13" id="KW-1185">Reference proteome</keyword>
<dbReference type="InterPro" id="IPR056899">
    <property type="entry name" value="Ig_NUP210_9th"/>
</dbReference>
<dbReference type="InterPro" id="IPR055097">
    <property type="entry name" value="Ig_NUP210_2nd"/>
</dbReference>
<dbReference type="InterPro" id="IPR055099">
    <property type="entry name" value="Ig_NUP210_7th"/>
</dbReference>
<dbReference type="InterPro" id="IPR056897">
    <property type="entry name" value="Ig_NUP210_4th"/>
</dbReference>
<dbReference type="InterPro" id="IPR058779">
    <property type="entry name" value="Ig_NUP210_13th"/>
</dbReference>
<dbReference type="Pfam" id="PF22969">
    <property type="entry name" value="Ig_NUP210_2nd"/>
    <property type="match status" value="1"/>
</dbReference>
<organism evidence="12 13">
    <name type="scientific">Anolis carolinensis</name>
    <name type="common">Green anole</name>
    <name type="synonym">American chameleon</name>
    <dbReference type="NCBI Taxonomy" id="28377"/>
    <lineage>
        <taxon>Eukaryota</taxon>
        <taxon>Metazoa</taxon>
        <taxon>Chordata</taxon>
        <taxon>Craniata</taxon>
        <taxon>Vertebrata</taxon>
        <taxon>Euteleostomi</taxon>
        <taxon>Lepidosauria</taxon>
        <taxon>Squamata</taxon>
        <taxon>Bifurcata</taxon>
        <taxon>Unidentata</taxon>
        <taxon>Episquamata</taxon>
        <taxon>Toxicofera</taxon>
        <taxon>Iguania</taxon>
        <taxon>Dactyloidae</taxon>
        <taxon>Anolis</taxon>
    </lineage>
</organism>
<dbReference type="Pfam" id="PF24991">
    <property type="entry name" value="Ig_NUP210_4th"/>
    <property type="match status" value="1"/>
</dbReference>
<evidence type="ECO:0000256" key="3">
    <source>
        <dbReference type="ARBA" id="ARBA00022692"/>
    </source>
</evidence>
<reference evidence="12" key="3">
    <citation type="submission" date="2025-09" db="UniProtKB">
        <authorList>
            <consortium name="Ensembl"/>
        </authorList>
    </citation>
    <scope>IDENTIFICATION</scope>
</reference>
<comment type="subcellular location">
    <subcellularLocation>
        <location evidence="1">Nucleus membrane</location>
        <topology evidence="1">Single-pass membrane protein</topology>
    </subcellularLocation>
</comment>
<dbReference type="Pfam" id="PF22959">
    <property type="entry name" value="Ig_NUP210_15th"/>
    <property type="match status" value="1"/>
</dbReference>
<dbReference type="SUPFAM" id="SSF49373">
    <property type="entry name" value="Invasin/intimin cell-adhesion fragments"/>
    <property type="match status" value="2"/>
</dbReference>
<dbReference type="InterPro" id="IPR055095">
    <property type="entry name" value="NUP210_Ig_C"/>
</dbReference>
<feature type="domain" description="BIG2" evidence="11">
    <location>
        <begin position="555"/>
        <end position="633"/>
    </location>
</feature>
<feature type="compositionally biased region" description="Low complexity" evidence="9">
    <location>
        <begin position="1960"/>
        <end position="1977"/>
    </location>
</feature>
<evidence type="ECO:0000256" key="6">
    <source>
        <dbReference type="ARBA" id="ARBA00023136"/>
    </source>
</evidence>
<dbReference type="OrthoDB" id="361283at2759"/>
<keyword evidence="5 10" id="KW-1133">Transmembrane helix</keyword>
<evidence type="ECO:0000313" key="12">
    <source>
        <dbReference type="Ensembl" id="ENSACAP00000012664.3"/>
    </source>
</evidence>
<dbReference type="Pfam" id="PF26184">
    <property type="entry name" value="Ig_NUP210_8th"/>
    <property type="match status" value="1"/>
</dbReference>
<dbReference type="Pfam" id="PF26181">
    <property type="entry name" value="Ig_NUP210_13th"/>
    <property type="match status" value="1"/>
</dbReference>
<dbReference type="eggNOG" id="KOG1833">
    <property type="taxonomic scope" value="Eukaryota"/>
</dbReference>
<accession>G1KMY0</accession>
<proteinExistence type="inferred from homology"/>
<dbReference type="InterPro" id="IPR057586">
    <property type="entry name" value="Ig_NUP210_16th"/>
</dbReference>
<dbReference type="Pfam" id="PF25354">
    <property type="entry name" value="Ig_NUP210_16th"/>
    <property type="match status" value="1"/>
</dbReference>
<dbReference type="KEGG" id="acs:100563658"/>
<dbReference type="Proteomes" id="UP000001646">
    <property type="component" value="Chromosome 3"/>
</dbReference>
<dbReference type="InterPro" id="IPR056898">
    <property type="entry name" value="Ig_NUP210_6th"/>
</dbReference>
<dbReference type="InterPro" id="IPR045197">
    <property type="entry name" value="NUP210-like"/>
</dbReference>
<dbReference type="GO" id="GO:0031965">
    <property type="term" value="C:nuclear membrane"/>
    <property type="evidence" value="ECO:0007669"/>
    <property type="project" value="UniProtKB-SubCell"/>
</dbReference>
<dbReference type="Pfam" id="PF26182">
    <property type="entry name" value="Ig_NUP210_5th"/>
    <property type="match status" value="1"/>
</dbReference>
<comment type="similarity">
    <text evidence="2">Belongs to the NUP210 family.</text>
</comment>
<evidence type="ECO:0000256" key="7">
    <source>
        <dbReference type="ARBA" id="ARBA00023180"/>
    </source>
</evidence>
<dbReference type="Gene3D" id="2.60.40.1080">
    <property type="match status" value="1"/>
</dbReference>
<keyword evidence="8" id="KW-0539">Nucleus</keyword>
<feature type="domain" description="BIG2" evidence="11">
    <location>
        <begin position="1182"/>
        <end position="1257"/>
    </location>
</feature>
<dbReference type="PANTHER" id="PTHR23019:SF2">
    <property type="entry name" value="NUCLEAR PORE MEMBRANE GLYCOPROTEIN 210"/>
    <property type="match status" value="1"/>
</dbReference>
<evidence type="ECO:0000256" key="8">
    <source>
        <dbReference type="ARBA" id="ARBA00023242"/>
    </source>
</evidence>
<evidence type="ECO:0000259" key="11">
    <source>
        <dbReference type="SMART" id="SM00635"/>
    </source>
</evidence>
<evidence type="ECO:0000256" key="4">
    <source>
        <dbReference type="ARBA" id="ARBA00022729"/>
    </source>
</evidence>
<keyword evidence="6 10" id="KW-0472">Membrane</keyword>
<dbReference type="InterPro" id="IPR008964">
    <property type="entry name" value="Invasin/intimin_cell_adhesion"/>
</dbReference>
<reference evidence="12" key="2">
    <citation type="submission" date="2025-08" db="UniProtKB">
        <authorList>
            <consortium name="Ensembl"/>
        </authorList>
    </citation>
    <scope>IDENTIFICATION</scope>
</reference>
<dbReference type="Pfam" id="PF24935">
    <property type="entry name" value="Ig_NUP210_6th"/>
    <property type="match status" value="1"/>
</dbReference>
<dbReference type="Pfam" id="PF02368">
    <property type="entry name" value="Big_2"/>
    <property type="match status" value="1"/>
</dbReference>
<dbReference type="STRING" id="28377.ENSACAP00000012664"/>
<dbReference type="Ensembl" id="ENSACAT00000012920.4">
    <property type="protein sequence ID" value="ENSACAP00000012664.3"/>
    <property type="gene ID" value="ENSACAG00000012756.4"/>
</dbReference>
<dbReference type="InterPro" id="IPR055094">
    <property type="entry name" value="NUP210_Ig15"/>
</dbReference>